<dbReference type="InterPro" id="IPR018162">
    <property type="entry name" value="Ala-tRNA-ligase_IIc_anticod-bd"/>
</dbReference>
<dbReference type="SUPFAM" id="SSF101353">
    <property type="entry name" value="Putative anticodon-binding domain of alanyl-tRNA synthetase (AlaRS)"/>
    <property type="match status" value="1"/>
</dbReference>
<feature type="non-terminal residue" evidence="10">
    <location>
        <position position="1"/>
    </location>
</feature>
<reference evidence="10 11" key="1">
    <citation type="submission" date="2013-12" db="EMBL/GenBank/DDBJ databases">
        <title>Draft genome of the parsitic nematode Ancylostoma duodenale.</title>
        <authorList>
            <person name="Mitreva M."/>
        </authorList>
    </citation>
    <scope>NUCLEOTIDE SEQUENCE [LARGE SCALE GENOMIC DNA]</scope>
    <source>
        <strain evidence="10 11">Zhejiang</strain>
    </source>
</reference>
<evidence type="ECO:0000256" key="2">
    <source>
        <dbReference type="ARBA" id="ARBA00022555"/>
    </source>
</evidence>
<dbReference type="PANTHER" id="PTHR11777">
    <property type="entry name" value="ALANYL-TRNA SYNTHETASE"/>
    <property type="match status" value="1"/>
</dbReference>
<accession>A0A0C2FGM5</accession>
<keyword evidence="4" id="KW-0547">Nucleotide-binding</keyword>
<evidence type="ECO:0000256" key="4">
    <source>
        <dbReference type="ARBA" id="ARBA00022741"/>
    </source>
</evidence>
<sequence length="197" mass="22123">RKMLRRSFWHATNRLGIDRFACSELVPVVVGTLKMAYPELTTASERIQKCIADEERQYWSVIDKGYSLFEQMRLNLPEGSTVFSGEDAFTLHDTHGVPIEVTEDLAKEHGLDVDTKRFLELKEQAKVLSRSQSGFSKSVSLDTTGLQRHSDKAKYNYSLDGSGSYVFLSIKTSVVAVFCENERVDSLSSNGSVVLED</sequence>
<dbReference type="GO" id="GO:0005524">
    <property type="term" value="F:ATP binding"/>
    <property type="evidence" value="ECO:0007669"/>
    <property type="project" value="UniProtKB-KW"/>
</dbReference>
<evidence type="ECO:0000256" key="3">
    <source>
        <dbReference type="ARBA" id="ARBA00022598"/>
    </source>
</evidence>
<dbReference type="GO" id="GO:0005739">
    <property type="term" value="C:mitochondrion"/>
    <property type="evidence" value="ECO:0007669"/>
    <property type="project" value="TreeGrafter"/>
</dbReference>
<gene>
    <name evidence="10" type="ORF">ANCDUO_25895</name>
</gene>
<dbReference type="OrthoDB" id="2423964at2759"/>
<keyword evidence="6" id="KW-0694">RNA-binding</keyword>
<evidence type="ECO:0000313" key="11">
    <source>
        <dbReference type="Proteomes" id="UP000054047"/>
    </source>
</evidence>
<dbReference type="InterPro" id="IPR050058">
    <property type="entry name" value="Ala-tRNA_ligase"/>
</dbReference>
<evidence type="ECO:0000259" key="9">
    <source>
        <dbReference type="PROSITE" id="PS50860"/>
    </source>
</evidence>
<evidence type="ECO:0000256" key="7">
    <source>
        <dbReference type="ARBA" id="ARBA00022917"/>
    </source>
</evidence>
<dbReference type="GO" id="GO:0006419">
    <property type="term" value="P:alanyl-tRNA aminoacylation"/>
    <property type="evidence" value="ECO:0007669"/>
    <property type="project" value="InterPro"/>
</dbReference>
<feature type="domain" description="Alanyl-transfer RNA synthetases family profile" evidence="9">
    <location>
        <begin position="1"/>
        <end position="197"/>
    </location>
</feature>
<dbReference type="PANTHER" id="PTHR11777:SF10">
    <property type="entry name" value="ALANINE--TRNA LIGASE, MITOCHONDRIAL"/>
    <property type="match status" value="1"/>
</dbReference>
<dbReference type="GO" id="GO:0000049">
    <property type="term" value="F:tRNA binding"/>
    <property type="evidence" value="ECO:0007669"/>
    <property type="project" value="UniProtKB-KW"/>
</dbReference>
<comment type="similarity">
    <text evidence="1">Belongs to the class-II aminoacyl-tRNA synthetase family.</text>
</comment>
<keyword evidence="11" id="KW-1185">Reference proteome</keyword>
<evidence type="ECO:0000256" key="8">
    <source>
        <dbReference type="ARBA" id="ARBA00023146"/>
    </source>
</evidence>
<keyword evidence="2" id="KW-0820">tRNA-binding</keyword>
<dbReference type="EMBL" id="KN780368">
    <property type="protein sequence ID" value="KIH44091.1"/>
    <property type="molecule type" value="Genomic_DNA"/>
</dbReference>
<dbReference type="GO" id="GO:0004813">
    <property type="term" value="F:alanine-tRNA ligase activity"/>
    <property type="evidence" value="ECO:0007669"/>
    <property type="project" value="InterPro"/>
</dbReference>
<organism evidence="10 11">
    <name type="scientific">Ancylostoma duodenale</name>
    <dbReference type="NCBI Taxonomy" id="51022"/>
    <lineage>
        <taxon>Eukaryota</taxon>
        <taxon>Metazoa</taxon>
        <taxon>Ecdysozoa</taxon>
        <taxon>Nematoda</taxon>
        <taxon>Chromadorea</taxon>
        <taxon>Rhabditida</taxon>
        <taxon>Rhabditina</taxon>
        <taxon>Rhabditomorpha</taxon>
        <taxon>Strongyloidea</taxon>
        <taxon>Ancylostomatidae</taxon>
        <taxon>Ancylostomatinae</taxon>
        <taxon>Ancylostoma</taxon>
    </lineage>
</organism>
<protein>
    <submittedName>
        <fullName evidence="10">Putative alanine--tRNA ligase</fullName>
    </submittedName>
</protein>
<proteinExistence type="inferred from homology"/>
<name>A0A0C2FGM5_9BILA</name>
<dbReference type="Pfam" id="PF01411">
    <property type="entry name" value="tRNA-synt_2c"/>
    <property type="match status" value="1"/>
</dbReference>
<keyword evidence="5" id="KW-0067">ATP-binding</keyword>
<dbReference type="Proteomes" id="UP000054047">
    <property type="component" value="Unassembled WGS sequence"/>
</dbReference>
<dbReference type="GO" id="GO:0002161">
    <property type="term" value="F:aminoacyl-tRNA deacylase activity"/>
    <property type="evidence" value="ECO:0007669"/>
    <property type="project" value="TreeGrafter"/>
</dbReference>
<dbReference type="PROSITE" id="PS50860">
    <property type="entry name" value="AA_TRNA_LIGASE_II_ALA"/>
    <property type="match status" value="1"/>
</dbReference>
<evidence type="ECO:0000256" key="1">
    <source>
        <dbReference type="ARBA" id="ARBA00008226"/>
    </source>
</evidence>
<dbReference type="InterPro" id="IPR018164">
    <property type="entry name" value="Ala-tRNA-synth_IIc_N"/>
</dbReference>
<evidence type="ECO:0000256" key="6">
    <source>
        <dbReference type="ARBA" id="ARBA00022884"/>
    </source>
</evidence>
<dbReference type="AlphaFoldDB" id="A0A0C2FGM5"/>
<feature type="non-terminal residue" evidence="10">
    <location>
        <position position="197"/>
    </location>
</feature>
<keyword evidence="7" id="KW-0648">Protein biosynthesis</keyword>
<evidence type="ECO:0000313" key="10">
    <source>
        <dbReference type="EMBL" id="KIH44091.1"/>
    </source>
</evidence>
<keyword evidence="3 10" id="KW-0436">Ligase</keyword>
<evidence type="ECO:0000256" key="5">
    <source>
        <dbReference type="ARBA" id="ARBA00022840"/>
    </source>
</evidence>
<dbReference type="InterPro" id="IPR018165">
    <property type="entry name" value="Ala-tRNA-synth_IIc_core"/>
</dbReference>
<keyword evidence="8" id="KW-0030">Aminoacyl-tRNA synthetase</keyword>